<dbReference type="GeneID" id="92929948"/>
<accession>A0A0U2X5Y9</accession>
<dbReference type="AlphaFoldDB" id="A0A0U2X5Y9"/>
<gene>
    <name evidence="1" type="ORF">BPUM_03880</name>
</gene>
<reference evidence="1 2" key="3">
    <citation type="journal article" date="2013" name="PLoS ONE">
        <title>Candidate genes that may be responsible for the unusual resistances exhibited by Bacillus pumilus SAFR-032 spores.</title>
        <authorList>
            <person name="Tirumalai M.R."/>
            <person name="Rastogi R."/>
            <person name="Zamani N."/>
            <person name="O'Bryant Williams E."/>
            <person name="Allen S."/>
            <person name="Diouf F."/>
            <person name="Kwende S."/>
            <person name="Weinstock G.M."/>
            <person name="Venkateswaran K.J."/>
            <person name="Fox G.E."/>
        </authorList>
    </citation>
    <scope>NUCLEOTIDE SEQUENCE [LARGE SCALE GENOMIC DNA]</scope>
    <source>
        <strain evidence="1 2">SAFR-032</strain>
    </source>
</reference>
<sequence length="88" mass="9774">MIIYLHDKSKEEAAIYLAAFFIGLNNKTPKPTSPRKGKMKLETKRIASASKGFDIKNRPMIAQVITVNKASFMINHFGLSSDTAKSSE</sequence>
<evidence type="ECO:0000313" key="1">
    <source>
        <dbReference type="EMBL" id="ALS35533.1"/>
    </source>
</evidence>
<dbReference type="RefSeq" id="WP_041815177.1">
    <property type="nucleotide sequence ID" value="NC_009848.4"/>
</dbReference>
<reference evidence="1 2" key="2">
    <citation type="journal article" date="2013" name="Extremophiles">
        <title>An ICEBs1-like element may be associated with the extreme radiation and desiccation resistance of Bacillus pumilus SAFR-032 spores.</title>
        <authorList>
            <person name="Tirumalai M.R."/>
            <person name="Fox G.E."/>
        </authorList>
    </citation>
    <scope>NUCLEOTIDE SEQUENCE [LARGE SCALE GENOMIC DNA]</scope>
    <source>
        <strain evidence="1 2">SAFR-032</strain>
    </source>
</reference>
<protein>
    <submittedName>
        <fullName evidence="1">Uncharacterized protein</fullName>
    </submittedName>
</protein>
<reference evidence="1 2" key="1">
    <citation type="journal article" date="2007" name="PLoS ONE">
        <title>Paradoxical DNA repair and peroxide resistance gene conservation in Bacillus pumilus SAFR-032.</title>
        <authorList>
            <person name="Gioia J."/>
            <person name="Yerrapragada S."/>
            <person name="Qin X."/>
            <person name="Jiang H."/>
            <person name="Igboeli O.C."/>
            <person name="Muzny D."/>
            <person name="Dugan-Rocha S."/>
            <person name="Ding Y."/>
            <person name="Hawes A."/>
            <person name="Liu W."/>
            <person name="Perez L."/>
            <person name="Kovar C."/>
            <person name="Dinh H."/>
            <person name="Lee S."/>
            <person name="Nazareth L."/>
            <person name="Blyth P."/>
            <person name="Holder M."/>
            <person name="Buhay C."/>
            <person name="Tirumalai M.R."/>
            <person name="Liu Y."/>
            <person name="Dasgupta I."/>
            <person name="Bokhetache L."/>
            <person name="Fujita M."/>
            <person name="Karouia F."/>
            <person name="Eswara Moorthy P."/>
            <person name="Siefert J."/>
            <person name="Uzman A."/>
            <person name="Buzumbo P."/>
            <person name="Verma A."/>
            <person name="Zwiya H."/>
            <person name="McWilliams B.D."/>
            <person name="Olowu A."/>
            <person name="Clinkenbeard K.D."/>
            <person name="Newcombe D."/>
            <person name="Golebiewski L."/>
            <person name="Petrosino J.F."/>
            <person name="Nicholson W.L."/>
            <person name="Fox G.E."/>
            <person name="Venkateswaran K."/>
            <person name="Highlander S.K."/>
            <person name="Weinstock G.M."/>
        </authorList>
    </citation>
    <scope>NUCLEOTIDE SEQUENCE [LARGE SCALE GENOMIC DNA]</scope>
    <source>
        <strain evidence="1 2">SAFR-032</strain>
    </source>
</reference>
<evidence type="ECO:0000313" key="2">
    <source>
        <dbReference type="Proteomes" id="UP000001355"/>
    </source>
</evidence>
<proteinExistence type="predicted"/>
<dbReference type="Proteomes" id="UP000001355">
    <property type="component" value="Chromosome"/>
</dbReference>
<name>A0A0U2X5Y9_BACP2</name>
<keyword evidence="2" id="KW-1185">Reference proteome</keyword>
<dbReference type="KEGG" id="bpu:BPUM_03880"/>
<organism evidence="1 2">
    <name type="scientific">Bacillus pumilus (strain SAFR-032)</name>
    <dbReference type="NCBI Taxonomy" id="315750"/>
    <lineage>
        <taxon>Bacteria</taxon>
        <taxon>Bacillati</taxon>
        <taxon>Bacillota</taxon>
        <taxon>Bacilli</taxon>
        <taxon>Bacillales</taxon>
        <taxon>Bacillaceae</taxon>
        <taxon>Bacillus</taxon>
    </lineage>
</organism>
<dbReference type="EMBL" id="CP000813">
    <property type="protein sequence ID" value="ALS35533.1"/>
    <property type="molecule type" value="Genomic_DNA"/>
</dbReference>